<dbReference type="AlphaFoldDB" id="A0A0A9A1M3"/>
<sequence length="47" mass="5147">MKIGLFTSSLGHLARIAGSTLFTMKSLITSLVIEVIGLITFSPRRRL</sequence>
<keyword evidence="1" id="KW-1133">Transmembrane helix</keyword>
<accession>A0A0A9A1M3</accession>
<dbReference type="EMBL" id="GBRH01254985">
    <property type="protein sequence ID" value="JAD42910.1"/>
    <property type="molecule type" value="Transcribed_RNA"/>
</dbReference>
<proteinExistence type="predicted"/>
<feature type="transmembrane region" description="Helical" evidence="1">
    <location>
        <begin position="20"/>
        <end position="41"/>
    </location>
</feature>
<evidence type="ECO:0000313" key="2">
    <source>
        <dbReference type="EMBL" id="JAD42910.1"/>
    </source>
</evidence>
<keyword evidence="1" id="KW-0472">Membrane</keyword>
<reference evidence="2" key="1">
    <citation type="submission" date="2014-09" db="EMBL/GenBank/DDBJ databases">
        <authorList>
            <person name="Magalhaes I.L.F."/>
            <person name="Oliveira U."/>
            <person name="Santos F.R."/>
            <person name="Vidigal T.H.D.A."/>
            <person name="Brescovit A.D."/>
            <person name="Santos A.J."/>
        </authorList>
    </citation>
    <scope>NUCLEOTIDE SEQUENCE</scope>
    <source>
        <tissue evidence="2">Shoot tissue taken approximately 20 cm above the soil surface</tissue>
    </source>
</reference>
<keyword evidence="1" id="KW-0812">Transmembrane</keyword>
<organism evidence="2">
    <name type="scientific">Arundo donax</name>
    <name type="common">Giant reed</name>
    <name type="synonym">Donax arundinaceus</name>
    <dbReference type="NCBI Taxonomy" id="35708"/>
    <lineage>
        <taxon>Eukaryota</taxon>
        <taxon>Viridiplantae</taxon>
        <taxon>Streptophyta</taxon>
        <taxon>Embryophyta</taxon>
        <taxon>Tracheophyta</taxon>
        <taxon>Spermatophyta</taxon>
        <taxon>Magnoliopsida</taxon>
        <taxon>Liliopsida</taxon>
        <taxon>Poales</taxon>
        <taxon>Poaceae</taxon>
        <taxon>PACMAD clade</taxon>
        <taxon>Arundinoideae</taxon>
        <taxon>Arundineae</taxon>
        <taxon>Arundo</taxon>
    </lineage>
</organism>
<evidence type="ECO:0000256" key="1">
    <source>
        <dbReference type="SAM" id="Phobius"/>
    </source>
</evidence>
<protein>
    <submittedName>
        <fullName evidence="2">Uncharacterized protein</fullName>
    </submittedName>
</protein>
<reference evidence="2" key="2">
    <citation type="journal article" date="2015" name="Data Brief">
        <title>Shoot transcriptome of the giant reed, Arundo donax.</title>
        <authorList>
            <person name="Barrero R.A."/>
            <person name="Guerrero F.D."/>
            <person name="Moolhuijzen P."/>
            <person name="Goolsby J.A."/>
            <person name="Tidwell J."/>
            <person name="Bellgard S.E."/>
            <person name="Bellgard M.I."/>
        </authorList>
    </citation>
    <scope>NUCLEOTIDE SEQUENCE</scope>
    <source>
        <tissue evidence="2">Shoot tissue taken approximately 20 cm above the soil surface</tissue>
    </source>
</reference>
<name>A0A0A9A1M3_ARUDO</name>